<dbReference type="PRINTS" id="PR00598">
    <property type="entry name" value="HTHMARR"/>
</dbReference>
<dbReference type="GO" id="GO:0003700">
    <property type="term" value="F:DNA-binding transcription factor activity"/>
    <property type="evidence" value="ECO:0007669"/>
    <property type="project" value="InterPro"/>
</dbReference>
<organism evidence="5 6">
    <name type="scientific">Aliikangiella coralliicola</name>
    <dbReference type="NCBI Taxonomy" id="2592383"/>
    <lineage>
        <taxon>Bacteria</taxon>
        <taxon>Pseudomonadati</taxon>
        <taxon>Pseudomonadota</taxon>
        <taxon>Gammaproteobacteria</taxon>
        <taxon>Oceanospirillales</taxon>
        <taxon>Pleioneaceae</taxon>
        <taxon>Aliikangiella</taxon>
    </lineage>
</organism>
<gene>
    <name evidence="5" type="ORF">FLL46_12005</name>
</gene>
<dbReference type="SMART" id="SM00347">
    <property type="entry name" value="HTH_MARR"/>
    <property type="match status" value="1"/>
</dbReference>
<dbReference type="Proteomes" id="UP000315439">
    <property type="component" value="Unassembled WGS sequence"/>
</dbReference>
<feature type="domain" description="HTH marR-type" evidence="4">
    <location>
        <begin position="4"/>
        <end position="138"/>
    </location>
</feature>
<evidence type="ECO:0000256" key="2">
    <source>
        <dbReference type="ARBA" id="ARBA00023125"/>
    </source>
</evidence>
<evidence type="ECO:0000313" key="5">
    <source>
        <dbReference type="EMBL" id="TQV87587.1"/>
    </source>
</evidence>
<dbReference type="AlphaFoldDB" id="A0A545UDN8"/>
<evidence type="ECO:0000313" key="6">
    <source>
        <dbReference type="Proteomes" id="UP000315439"/>
    </source>
</evidence>
<keyword evidence="2" id="KW-0238">DNA-binding</keyword>
<protein>
    <submittedName>
        <fullName evidence="5">MarR family transcriptional regulator</fullName>
    </submittedName>
</protein>
<keyword evidence="6" id="KW-1185">Reference proteome</keyword>
<dbReference type="GO" id="GO:0003677">
    <property type="term" value="F:DNA binding"/>
    <property type="evidence" value="ECO:0007669"/>
    <property type="project" value="UniProtKB-KW"/>
</dbReference>
<evidence type="ECO:0000256" key="1">
    <source>
        <dbReference type="ARBA" id="ARBA00023015"/>
    </source>
</evidence>
<keyword evidence="3" id="KW-0804">Transcription</keyword>
<reference evidence="5 6" key="1">
    <citation type="submission" date="2019-07" db="EMBL/GenBank/DDBJ databases">
        <title>Draft genome for Aliikangiella sp. M105.</title>
        <authorList>
            <person name="Wang G."/>
        </authorList>
    </citation>
    <scope>NUCLEOTIDE SEQUENCE [LARGE SCALE GENOMIC DNA]</scope>
    <source>
        <strain evidence="5 6">M105</strain>
    </source>
</reference>
<accession>A0A545UDN8</accession>
<dbReference type="InterPro" id="IPR036388">
    <property type="entry name" value="WH-like_DNA-bd_sf"/>
</dbReference>
<sequence length="144" mass="16627">MKNKQSVHEAVFQLSYDLGLQIAPKLENLNVKLAPQQLRAMRQIWVDGESTLIDIAKTLKRDKAQIKRLLDELCSLKMIERIPNPNDGRSKLLILTNNGREFFEKVEKVEAEFSKQLTKGIEKEQLDTFFLVSSCLIENLRNID</sequence>
<comment type="caution">
    <text evidence="5">The sequence shown here is derived from an EMBL/GenBank/DDBJ whole genome shotgun (WGS) entry which is preliminary data.</text>
</comment>
<dbReference type="InterPro" id="IPR000835">
    <property type="entry name" value="HTH_MarR-typ"/>
</dbReference>
<dbReference type="EMBL" id="VIKS01000007">
    <property type="protein sequence ID" value="TQV87587.1"/>
    <property type="molecule type" value="Genomic_DNA"/>
</dbReference>
<evidence type="ECO:0000256" key="3">
    <source>
        <dbReference type="ARBA" id="ARBA00023163"/>
    </source>
</evidence>
<proteinExistence type="predicted"/>
<dbReference type="OrthoDB" id="6196575at2"/>
<evidence type="ECO:0000259" key="4">
    <source>
        <dbReference type="PROSITE" id="PS50995"/>
    </source>
</evidence>
<dbReference type="Gene3D" id="1.10.10.10">
    <property type="entry name" value="Winged helix-like DNA-binding domain superfamily/Winged helix DNA-binding domain"/>
    <property type="match status" value="1"/>
</dbReference>
<dbReference type="PROSITE" id="PS50995">
    <property type="entry name" value="HTH_MARR_2"/>
    <property type="match status" value="1"/>
</dbReference>
<dbReference type="PANTHER" id="PTHR42756">
    <property type="entry name" value="TRANSCRIPTIONAL REGULATOR, MARR"/>
    <property type="match status" value="1"/>
</dbReference>
<dbReference type="SUPFAM" id="SSF46785">
    <property type="entry name" value="Winged helix' DNA-binding domain"/>
    <property type="match status" value="1"/>
</dbReference>
<name>A0A545UDN8_9GAMM</name>
<dbReference type="InterPro" id="IPR036390">
    <property type="entry name" value="WH_DNA-bd_sf"/>
</dbReference>
<dbReference type="Pfam" id="PF01047">
    <property type="entry name" value="MarR"/>
    <property type="match status" value="1"/>
</dbReference>
<keyword evidence="1" id="KW-0805">Transcription regulation</keyword>
<dbReference type="RefSeq" id="WP_142893765.1">
    <property type="nucleotide sequence ID" value="NZ_ML660164.1"/>
</dbReference>
<dbReference type="PANTHER" id="PTHR42756:SF1">
    <property type="entry name" value="TRANSCRIPTIONAL REPRESSOR OF EMRAB OPERON"/>
    <property type="match status" value="1"/>
</dbReference>